<feature type="transmembrane region" description="Helical" evidence="6">
    <location>
        <begin position="49"/>
        <end position="74"/>
    </location>
</feature>
<keyword evidence="2" id="KW-1003">Cell membrane</keyword>
<dbReference type="CDD" id="cd13128">
    <property type="entry name" value="MATE_Wzx_like"/>
    <property type="match status" value="1"/>
</dbReference>
<feature type="transmembrane region" description="Helical" evidence="6">
    <location>
        <begin position="336"/>
        <end position="356"/>
    </location>
</feature>
<reference evidence="7 8" key="1">
    <citation type="journal article" date="2014" name="Int. J. Syst. Evol. Microbiol.">
        <title>Complete genome sequence of Corynebacterium casei LMG S-19264T (=DSM 44701T), isolated from a smear-ripened cheese.</title>
        <authorList>
            <consortium name="US DOE Joint Genome Institute (JGI-PGF)"/>
            <person name="Walter F."/>
            <person name="Albersmeier A."/>
            <person name="Kalinowski J."/>
            <person name="Ruckert C."/>
        </authorList>
    </citation>
    <scope>NUCLEOTIDE SEQUENCE [LARGE SCALE GENOMIC DNA]</scope>
    <source>
        <strain evidence="7 8">IBRC-M 10912</strain>
    </source>
</reference>
<feature type="transmembrane region" description="Helical" evidence="6">
    <location>
        <begin position="372"/>
        <end position="392"/>
    </location>
</feature>
<evidence type="ECO:0000313" key="8">
    <source>
        <dbReference type="Proteomes" id="UP001595821"/>
    </source>
</evidence>
<dbReference type="Pfam" id="PF13440">
    <property type="entry name" value="Polysacc_synt_3"/>
    <property type="match status" value="1"/>
</dbReference>
<protein>
    <submittedName>
        <fullName evidence="7">Flippase</fullName>
    </submittedName>
</protein>
<dbReference type="InterPro" id="IPR050833">
    <property type="entry name" value="Poly_Biosynth_Transport"/>
</dbReference>
<accession>A0ABD5P1I1</accession>
<evidence type="ECO:0000256" key="2">
    <source>
        <dbReference type="ARBA" id="ARBA00022475"/>
    </source>
</evidence>
<name>A0ABD5P1I1_9EURY</name>
<evidence type="ECO:0000256" key="4">
    <source>
        <dbReference type="ARBA" id="ARBA00022989"/>
    </source>
</evidence>
<evidence type="ECO:0000313" key="7">
    <source>
        <dbReference type="EMBL" id="MFC4248168.1"/>
    </source>
</evidence>
<dbReference type="PANTHER" id="PTHR30250:SF27">
    <property type="entry name" value="POLYSACCHARIDE BIOSYNTHESIS PROTEIN"/>
    <property type="match status" value="1"/>
</dbReference>
<evidence type="ECO:0000256" key="1">
    <source>
        <dbReference type="ARBA" id="ARBA00004651"/>
    </source>
</evidence>
<dbReference type="AlphaFoldDB" id="A0ABD5P1I1"/>
<comment type="subcellular location">
    <subcellularLocation>
        <location evidence="1">Cell membrane</location>
        <topology evidence="1">Multi-pass membrane protein</topology>
    </subcellularLocation>
</comment>
<feature type="transmembrane region" description="Helical" evidence="6">
    <location>
        <begin position="454"/>
        <end position="477"/>
    </location>
</feature>
<feature type="transmembrane region" description="Helical" evidence="6">
    <location>
        <begin position="259"/>
        <end position="281"/>
    </location>
</feature>
<dbReference type="PANTHER" id="PTHR30250">
    <property type="entry name" value="PST FAMILY PREDICTED COLANIC ACID TRANSPORTER"/>
    <property type="match status" value="1"/>
</dbReference>
<sequence length="510" mass="54269">MGQTKDQAIRDIVKGAGFVYSGLVLEMAIAFLAQVLAARYLSASDFGGVTAGVALLNIGAIVSSVGFGNGLARYFPRHDAATKSELARASFLITFPVSVVISGLVTLNAEFLAADVFGDPTVTPSILIFGATIPFAATLRVVVGGIQGQKNARYRVYVENLVRPVVRFSLVIVAVVYGLGQAGFAGSYAIPYVLGSVLAVVLLARTLPELTETWSVDWDLTRSVLRYSTPFILSATAGFIYRSADIFLLLYFLDSEAVGIYGVAYAAAKLMLMFSTAFNFMSMPVASELESGGGIAAAVDVQRPVLRWITAASIPVFVPLVLFSPEFISIVYSSRYAGGAVALSILVAGFAVHNVLSTQSNLLKALGRSKLIAANSAGSAVVNVVLNILLIPRWGIEGAAVATVISYLIYDALFTLELWYDTGEVILGRDLAEPVALALPLLAAVWYVKPIVPPSIAAIVVTTALFSTAFLVTLLVVTGIRPEEEMVILSIQERLGVESRHLNTLLERLS</sequence>
<dbReference type="Proteomes" id="UP001595821">
    <property type="component" value="Unassembled WGS sequence"/>
</dbReference>
<evidence type="ECO:0000256" key="3">
    <source>
        <dbReference type="ARBA" id="ARBA00022692"/>
    </source>
</evidence>
<feature type="transmembrane region" description="Helical" evidence="6">
    <location>
        <begin position="125"/>
        <end position="143"/>
    </location>
</feature>
<comment type="caution">
    <text evidence="7">The sequence shown here is derived from an EMBL/GenBank/DDBJ whole genome shotgun (WGS) entry which is preliminary data.</text>
</comment>
<feature type="transmembrane region" description="Helical" evidence="6">
    <location>
        <begin position="86"/>
        <end position="105"/>
    </location>
</feature>
<keyword evidence="5 6" id="KW-0472">Membrane</keyword>
<dbReference type="EMBL" id="JBHSDJ010000116">
    <property type="protein sequence ID" value="MFC4248168.1"/>
    <property type="molecule type" value="Genomic_DNA"/>
</dbReference>
<dbReference type="GeneID" id="71856394"/>
<dbReference type="RefSeq" id="WP_246975506.1">
    <property type="nucleotide sequence ID" value="NZ_CP095398.1"/>
</dbReference>
<evidence type="ECO:0000256" key="6">
    <source>
        <dbReference type="SAM" id="Phobius"/>
    </source>
</evidence>
<keyword evidence="4 6" id="KW-1133">Transmembrane helix</keyword>
<organism evidence="7 8">
    <name type="scientific">Natribaculum luteum</name>
    <dbReference type="NCBI Taxonomy" id="1586232"/>
    <lineage>
        <taxon>Archaea</taxon>
        <taxon>Methanobacteriati</taxon>
        <taxon>Methanobacteriota</taxon>
        <taxon>Stenosarchaea group</taxon>
        <taxon>Halobacteria</taxon>
        <taxon>Halobacteriales</taxon>
        <taxon>Natrialbaceae</taxon>
        <taxon>Natribaculum</taxon>
    </lineage>
</organism>
<feature type="transmembrane region" description="Helical" evidence="6">
    <location>
        <begin position="398"/>
        <end position="419"/>
    </location>
</feature>
<proteinExistence type="predicted"/>
<feature type="transmembrane region" description="Helical" evidence="6">
    <location>
        <begin position="12"/>
        <end position="37"/>
    </location>
</feature>
<keyword evidence="3 6" id="KW-0812">Transmembrane</keyword>
<gene>
    <name evidence="7" type="ORF">ACFOZ7_14740</name>
</gene>
<feature type="transmembrane region" description="Helical" evidence="6">
    <location>
        <begin position="305"/>
        <end position="324"/>
    </location>
</feature>
<dbReference type="GO" id="GO:0005886">
    <property type="term" value="C:plasma membrane"/>
    <property type="evidence" value="ECO:0007669"/>
    <property type="project" value="UniProtKB-SubCell"/>
</dbReference>
<evidence type="ECO:0000256" key="5">
    <source>
        <dbReference type="ARBA" id="ARBA00023136"/>
    </source>
</evidence>
<feature type="transmembrane region" description="Helical" evidence="6">
    <location>
        <begin position="164"/>
        <end position="184"/>
    </location>
</feature>
<feature type="transmembrane region" description="Helical" evidence="6">
    <location>
        <begin position="229"/>
        <end position="253"/>
    </location>
</feature>